<dbReference type="OrthoDB" id="2142724at2759"/>
<sequence>VSRSAVERNEEPRNLYQIYIAENFRPDQLVFIDESACNRITMRRPMAWSHVGSHACRPGMYRCSILPALSLDGILHLDVQDRTYTSATFTQFINTLLDNMNLSHSIPVEHVSGGPLTG</sequence>
<dbReference type="Proteomes" id="UP000092154">
    <property type="component" value="Unassembled WGS sequence"/>
</dbReference>
<gene>
    <name evidence="1" type="ORF">K503DRAFT_693142</name>
</gene>
<evidence type="ECO:0000313" key="1">
    <source>
        <dbReference type="EMBL" id="OAX37536.1"/>
    </source>
</evidence>
<proteinExistence type="predicted"/>
<feature type="non-terminal residue" evidence="1">
    <location>
        <position position="1"/>
    </location>
</feature>
<dbReference type="STRING" id="1314800.A0A1B7MY60"/>
<evidence type="ECO:0008006" key="3">
    <source>
        <dbReference type="Google" id="ProtNLM"/>
    </source>
</evidence>
<keyword evidence="2" id="KW-1185">Reference proteome</keyword>
<accession>A0A1B7MY60</accession>
<protein>
    <recommendedName>
        <fullName evidence="3">Tc1-like transposase DDE domain-containing protein</fullName>
    </recommendedName>
</protein>
<reference evidence="1 2" key="1">
    <citation type="submission" date="2016-06" db="EMBL/GenBank/DDBJ databases">
        <title>Comparative genomics of the ectomycorrhizal sister species Rhizopogon vinicolor and Rhizopogon vesiculosus (Basidiomycota: Boletales) reveals a divergence of the mating type B locus.</title>
        <authorList>
            <consortium name="DOE Joint Genome Institute"/>
            <person name="Mujic A.B."/>
            <person name="Kuo A."/>
            <person name="Tritt A."/>
            <person name="Lipzen A."/>
            <person name="Chen C."/>
            <person name="Johnson J."/>
            <person name="Sharma A."/>
            <person name="Barry K."/>
            <person name="Grigoriev I.V."/>
            <person name="Spatafora J.W."/>
        </authorList>
    </citation>
    <scope>NUCLEOTIDE SEQUENCE [LARGE SCALE GENOMIC DNA]</scope>
    <source>
        <strain evidence="1 2">AM-OR11-026</strain>
    </source>
</reference>
<dbReference type="InParanoid" id="A0A1B7MY60"/>
<evidence type="ECO:0000313" key="2">
    <source>
        <dbReference type="Proteomes" id="UP000092154"/>
    </source>
</evidence>
<dbReference type="EMBL" id="KV448345">
    <property type="protein sequence ID" value="OAX37536.1"/>
    <property type="molecule type" value="Genomic_DNA"/>
</dbReference>
<organism evidence="1 2">
    <name type="scientific">Rhizopogon vinicolor AM-OR11-026</name>
    <dbReference type="NCBI Taxonomy" id="1314800"/>
    <lineage>
        <taxon>Eukaryota</taxon>
        <taxon>Fungi</taxon>
        <taxon>Dikarya</taxon>
        <taxon>Basidiomycota</taxon>
        <taxon>Agaricomycotina</taxon>
        <taxon>Agaricomycetes</taxon>
        <taxon>Agaricomycetidae</taxon>
        <taxon>Boletales</taxon>
        <taxon>Suillineae</taxon>
        <taxon>Rhizopogonaceae</taxon>
        <taxon>Rhizopogon</taxon>
    </lineage>
</organism>
<dbReference type="AlphaFoldDB" id="A0A1B7MY60"/>
<name>A0A1B7MY60_9AGAM</name>